<proteinExistence type="predicted"/>
<dbReference type="PANTHER" id="PTHR47260">
    <property type="entry name" value="UPF0644 PROTEIN PB2B4.06"/>
    <property type="match status" value="1"/>
</dbReference>
<dbReference type="InterPro" id="IPR052061">
    <property type="entry name" value="PTE-AB_protein"/>
</dbReference>
<organism evidence="4 5">
    <name type="scientific">Marasmiellus scandens</name>
    <dbReference type="NCBI Taxonomy" id="2682957"/>
    <lineage>
        <taxon>Eukaryota</taxon>
        <taxon>Fungi</taxon>
        <taxon>Dikarya</taxon>
        <taxon>Basidiomycota</taxon>
        <taxon>Agaricomycotina</taxon>
        <taxon>Agaricomycetes</taxon>
        <taxon>Agaricomycetidae</taxon>
        <taxon>Agaricales</taxon>
        <taxon>Marasmiineae</taxon>
        <taxon>Omphalotaceae</taxon>
        <taxon>Marasmiellus</taxon>
    </lineage>
</organism>
<gene>
    <name evidence="4" type="ORF">VKT23_009985</name>
</gene>
<dbReference type="Pfam" id="PF03061">
    <property type="entry name" value="4HBT"/>
    <property type="match status" value="1"/>
</dbReference>
<dbReference type="CDD" id="cd03443">
    <property type="entry name" value="PaaI_thioesterase"/>
    <property type="match status" value="1"/>
</dbReference>
<accession>A0ABR1JDK1</accession>
<keyword evidence="5" id="KW-1185">Reference proteome</keyword>
<comment type="caution">
    <text evidence="4">The sequence shown here is derived from an EMBL/GenBank/DDBJ whole genome shotgun (WGS) entry which is preliminary data.</text>
</comment>
<dbReference type="InterPro" id="IPR006683">
    <property type="entry name" value="Thioestr_dom"/>
</dbReference>
<dbReference type="InterPro" id="IPR029069">
    <property type="entry name" value="HotDog_dom_sf"/>
</dbReference>
<dbReference type="Proteomes" id="UP001498398">
    <property type="component" value="Unassembled WGS sequence"/>
</dbReference>
<name>A0ABR1JDK1_9AGAR</name>
<evidence type="ECO:0000313" key="4">
    <source>
        <dbReference type="EMBL" id="KAK7458079.1"/>
    </source>
</evidence>
<feature type="region of interest" description="Disordered" evidence="1">
    <location>
        <begin position="304"/>
        <end position="342"/>
    </location>
</feature>
<feature type="domain" description="Thioesterase" evidence="3">
    <location>
        <begin position="205"/>
        <end position="279"/>
    </location>
</feature>
<evidence type="ECO:0000256" key="1">
    <source>
        <dbReference type="SAM" id="MobiDB-lite"/>
    </source>
</evidence>
<evidence type="ECO:0000256" key="2">
    <source>
        <dbReference type="SAM" id="Phobius"/>
    </source>
</evidence>
<feature type="transmembrane region" description="Helical" evidence="2">
    <location>
        <begin position="72"/>
        <end position="92"/>
    </location>
</feature>
<dbReference type="Gene3D" id="3.10.129.10">
    <property type="entry name" value="Hotdog Thioesterase"/>
    <property type="match status" value="1"/>
</dbReference>
<keyword evidence="2" id="KW-0472">Membrane</keyword>
<sequence length="342" mass="37157">MKLRPHTLPAQPPLEARTRMNLSRLVLRSSHRQTARFHHRVIVNSLQNVRYTSSQSQNSSTDAKPPAKRKGLFAITLSAFASLTAYTVGSIYPPPSLSLVFPKPAPAPPADPNSPESLAATAQIEKELLSLPLLQSLRSAPDANEWYETRPYSSLPEERRVNNLTAGALRGPGRLAVPPVVWAKRDESEAYVFVHVGRGLCGHDGIVHGGLLATLIDESLGRQAIVNLPAKVGVTATLNLSYRAPTKADQFIIVKTKLDQLKGRKAFVSAKVEDLNGTLLVEASAMFVQPRYAKLLSSNTIRQAIGEPPASSSPVPSDKIKDEGEPLHLADGEKLGDLRKEK</sequence>
<keyword evidence="2" id="KW-1133">Transmembrane helix</keyword>
<dbReference type="EMBL" id="JBANRG010000018">
    <property type="protein sequence ID" value="KAK7458079.1"/>
    <property type="molecule type" value="Genomic_DNA"/>
</dbReference>
<dbReference type="SUPFAM" id="SSF54637">
    <property type="entry name" value="Thioesterase/thiol ester dehydrase-isomerase"/>
    <property type="match status" value="1"/>
</dbReference>
<reference evidence="4 5" key="1">
    <citation type="submission" date="2024-01" db="EMBL/GenBank/DDBJ databases">
        <title>A draft genome for the cacao thread blight pathogen Marasmiellus scandens.</title>
        <authorList>
            <person name="Baruah I.K."/>
            <person name="Leung J."/>
            <person name="Bukari Y."/>
            <person name="Amoako-Attah I."/>
            <person name="Meinhardt L.W."/>
            <person name="Bailey B.A."/>
            <person name="Cohen S.P."/>
        </authorList>
    </citation>
    <scope>NUCLEOTIDE SEQUENCE [LARGE SCALE GENOMIC DNA]</scope>
    <source>
        <strain evidence="4 5">GH-19</strain>
    </source>
</reference>
<evidence type="ECO:0000313" key="5">
    <source>
        <dbReference type="Proteomes" id="UP001498398"/>
    </source>
</evidence>
<protein>
    <recommendedName>
        <fullName evidence="3">Thioesterase domain-containing protein</fullName>
    </recommendedName>
</protein>
<feature type="compositionally biased region" description="Basic and acidic residues" evidence="1">
    <location>
        <begin position="318"/>
        <end position="342"/>
    </location>
</feature>
<evidence type="ECO:0000259" key="3">
    <source>
        <dbReference type="Pfam" id="PF03061"/>
    </source>
</evidence>
<keyword evidence="2" id="KW-0812">Transmembrane</keyword>
<dbReference type="PANTHER" id="PTHR47260:SF1">
    <property type="entry name" value="UPF0644 PROTEIN PB2B4.06"/>
    <property type="match status" value="1"/>
</dbReference>